<keyword evidence="3" id="KW-1185">Reference proteome</keyword>
<keyword evidence="1" id="KW-1133">Transmembrane helix</keyword>
<dbReference type="RefSeq" id="WP_003988583.1">
    <property type="nucleotide sequence ID" value="NZ_GG657757.1"/>
</dbReference>
<proteinExistence type="predicted"/>
<sequence length="103" mass="10642">MSWTWILLATAACFALKLAGLLVPESALDRPAVARVAGVVPVALLAALITTQTFVHQQQLAVDERAVGLAVAGVAVWLRAPFLVVVVTGAAATAGLRWLDLAG</sequence>
<evidence type="ECO:0000313" key="2">
    <source>
        <dbReference type="EMBL" id="EFL30468.1"/>
    </source>
</evidence>
<protein>
    <submittedName>
        <fullName evidence="2">Predicted protein</fullName>
    </submittedName>
</protein>
<gene>
    <name evidence="2" type="ORF">SSQG_00986</name>
</gene>
<accession>D9XEY9</accession>
<keyword evidence="1" id="KW-0472">Membrane</keyword>
<feature type="transmembrane region" description="Helical" evidence="1">
    <location>
        <begin position="67"/>
        <end position="92"/>
    </location>
</feature>
<dbReference type="InterPro" id="IPR008407">
    <property type="entry name" value="Brnchd-chn_aa_trnsp_AzlD"/>
</dbReference>
<dbReference type="Proteomes" id="UP000004184">
    <property type="component" value="Unassembled WGS sequence"/>
</dbReference>
<dbReference type="AlphaFoldDB" id="D9XEY9"/>
<keyword evidence="1" id="KW-0812">Transmembrane</keyword>
<organism evidence="2 3">
    <name type="scientific">Streptomyces viridochromogenes (strain DSM 40736 / JCM 4977 / BCRC 1201 / Tue 494)</name>
    <dbReference type="NCBI Taxonomy" id="591159"/>
    <lineage>
        <taxon>Bacteria</taxon>
        <taxon>Bacillati</taxon>
        <taxon>Actinomycetota</taxon>
        <taxon>Actinomycetes</taxon>
        <taxon>Kitasatosporales</taxon>
        <taxon>Streptomycetaceae</taxon>
        <taxon>Streptomyces</taxon>
    </lineage>
</organism>
<dbReference type="HOGENOM" id="CLU_159912_1_0_11"/>
<reference evidence="3" key="1">
    <citation type="submission" date="2009-02" db="EMBL/GenBank/DDBJ databases">
        <title>Annotation of Streptomyces viridochromogenes strain DSM 40736.</title>
        <authorList>
            <consortium name="The Broad Institute Genome Sequencing Platform"/>
            <consortium name="Broad Institute Microbial Sequencing Center"/>
            <person name="Fischbach M."/>
            <person name="Godfrey P."/>
            <person name="Ward D."/>
            <person name="Young S."/>
            <person name="Zeng Q."/>
            <person name="Koehrsen M."/>
            <person name="Alvarado L."/>
            <person name="Berlin A.M."/>
            <person name="Bochicchio J."/>
            <person name="Borenstein D."/>
            <person name="Chapman S.B."/>
            <person name="Chen Z."/>
            <person name="Engels R."/>
            <person name="Freedman E."/>
            <person name="Gellesch M."/>
            <person name="Goldberg J."/>
            <person name="Griggs A."/>
            <person name="Gujja S."/>
            <person name="Heilman E.R."/>
            <person name="Heiman D.I."/>
            <person name="Hepburn T.A."/>
            <person name="Howarth C."/>
            <person name="Jen D."/>
            <person name="Larson L."/>
            <person name="Lewis B."/>
            <person name="Mehta T."/>
            <person name="Park D."/>
            <person name="Pearson M."/>
            <person name="Richards J."/>
            <person name="Roberts A."/>
            <person name="Saif S."/>
            <person name="Shea T.D."/>
            <person name="Shenoy N."/>
            <person name="Sisk P."/>
            <person name="Stolte C."/>
            <person name="Sykes S.N."/>
            <person name="Thomson T."/>
            <person name="Walk T."/>
            <person name="White J."/>
            <person name="Yandava C."/>
            <person name="Straight P."/>
            <person name="Clardy J."/>
            <person name="Hung D."/>
            <person name="Kolter R."/>
            <person name="Mekalanos J."/>
            <person name="Walker S."/>
            <person name="Walsh C.T."/>
            <person name="Wieland-Brown L.C."/>
            <person name="Haas B."/>
            <person name="Nusbaum C."/>
            <person name="Birren B."/>
        </authorList>
    </citation>
    <scope>NUCLEOTIDE SEQUENCE [LARGE SCALE GENOMIC DNA]</scope>
    <source>
        <strain evidence="3">DSM 40736 / JCM 4977 / BCRC 1201 / Tue 494</strain>
    </source>
</reference>
<dbReference type="EMBL" id="GG657757">
    <property type="protein sequence ID" value="EFL30468.1"/>
    <property type="molecule type" value="Genomic_DNA"/>
</dbReference>
<evidence type="ECO:0000256" key="1">
    <source>
        <dbReference type="SAM" id="Phobius"/>
    </source>
</evidence>
<dbReference type="eggNOG" id="ENOG5032Z1K">
    <property type="taxonomic scope" value="Bacteria"/>
</dbReference>
<feature type="transmembrane region" description="Helical" evidence="1">
    <location>
        <begin position="36"/>
        <end position="55"/>
    </location>
</feature>
<dbReference type="STRING" id="591159.SSQG_00986"/>
<name>D9XEY9_STRVT</name>
<dbReference type="Pfam" id="PF05437">
    <property type="entry name" value="AzlD"/>
    <property type="match status" value="1"/>
</dbReference>
<evidence type="ECO:0000313" key="3">
    <source>
        <dbReference type="Proteomes" id="UP000004184"/>
    </source>
</evidence>